<organism evidence="8 9">
    <name type="scientific">Rhipicephalus microplus</name>
    <name type="common">Cattle tick</name>
    <name type="synonym">Boophilus microplus</name>
    <dbReference type="NCBI Taxonomy" id="6941"/>
    <lineage>
        <taxon>Eukaryota</taxon>
        <taxon>Metazoa</taxon>
        <taxon>Ecdysozoa</taxon>
        <taxon>Arthropoda</taxon>
        <taxon>Chelicerata</taxon>
        <taxon>Arachnida</taxon>
        <taxon>Acari</taxon>
        <taxon>Parasitiformes</taxon>
        <taxon>Ixodida</taxon>
        <taxon>Ixodoidea</taxon>
        <taxon>Ixodidae</taxon>
        <taxon>Rhipicephalinae</taxon>
        <taxon>Rhipicephalus</taxon>
        <taxon>Boophilus</taxon>
    </lineage>
</organism>
<comment type="caution">
    <text evidence="8">The sequence shown here is derived from an EMBL/GenBank/DDBJ whole genome shotgun (WGS) entry which is preliminary data.</text>
</comment>
<dbReference type="Proteomes" id="UP000821866">
    <property type="component" value="Chromosome 11"/>
</dbReference>
<dbReference type="GO" id="GO:0003677">
    <property type="term" value="F:DNA binding"/>
    <property type="evidence" value="ECO:0007669"/>
    <property type="project" value="UniProtKB-UniRule"/>
</dbReference>
<evidence type="ECO:0000256" key="5">
    <source>
        <dbReference type="PROSITE-ProRule" id="PRU00309"/>
    </source>
</evidence>
<dbReference type="AlphaFoldDB" id="A0A9J6EKL1"/>
<dbReference type="SMART" id="SM00980">
    <property type="entry name" value="THAP"/>
    <property type="match status" value="1"/>
</dbReference>
<reference evidence="8" key="1">
    <citation type="journal article" date="2020" name="Cell">
        <title>Large-Scale Comparative Analyses of Tick Genomes Elucidate Their Genetic Diversity and Vector Capacities.</title>
        <authorList>
            <consortium name="Tick Genome and Microbiome Consortium (TIGMIC)"/>
            <person name="Jia N."/>
            <person name="Wang J."/>
            <person name="Shi W."/>
            <person name="Du L."/>
            <person name="Sun Y."/>
            <person name="Zhan W."/>
            <person name="Jiang J.F."/>
            <person name="Wang Q."/>
            <person name="Zhang B."/>
            <person name="Ji P."/>
            <person name="Bell-Sakyi L."/>
            <person name="Cui X.M."/>
            <person name="Yuan T.T."/>
            <person name="Jiang B.G."/>
            <person name="Yang W.F."/>
            <person name="Lam T.T."/>
            <person name="Chang Q.C."/>
            <person name="Ding S.J."/>
            <person name="Wang X.J."/>
            <person name="Zhu J.G."/>
            <person name="Ruan X.D."/>
            <person name="Zhao L."/>
            <person name="Wei J.T."/>
            <person name="Ye R.Z."/>
            <person name="Que T.C."/>
            <person name="Du C.H."/>
            <person name="Zhou Y.H."/>
            <person name="Cheng J.X."/>
            <person name="Dai P.F."/>
            <person name="Guo W.B."/>
            <person name="Han X.H."/>
            <person name="Huang E.J."/>
            <person name="Li L.F."/>
            <person name="Wei W."/>
            <person name="Gao Y.C."/>
            <person name="Liu J.Z."/>
            <person name="Shao H.Z."/>
            <person name="Wang X."/>
            <person name="Wang C.C."/>
            <person name="Yang T.C."/>
            <person name="Huo Q.B."/>
            <person name="Li W."/>
            <person name="Chen H.Y."/>
            <person name="Chen S.E."/>
            <person name="Zhou L.G."/>
            <person name="Ni X.B."/>
            <person name="Tian J.H."/>
            <person name="Sheng Y."/>
            <person name="Liu T."/>
            <person name="Pan Y.S."/>
            <person name="Xia L.Y."/>
            <person name="Li J."/>
            <person name="Zhao F."/>
            <person name="Cao W.C."/>
        </authorList>
    </citation>
    <scope>NUCLEOTIDE SEQUENCE</scope>
    <source>
        <strain evidence="8">Rmic-2018</strain>
    </source>
</reference>
<evidence type="ECO:0000256" key="4">
    <source>
        <dbReference type="ARBA" id="ARBA00023125"/>
    </source>
</evidence>
<evidence type="ECO:0000313" key="9">
    <source>
        <dbReference type="Proteomes" id="UP000821866"/>
    </source>
</evidence>
<keyword evidence="4 5" id="KW-0238">DNA-binding</keyword>
<feature type="region of interest" description="Disordered" evidence="6">
    <location>
        <begin position="373"/>
        <end position="411"/>
    </location>
</feature>
<accession>A0A9J6EKL1</accession>
<dbReference type="Pfam" id="PF05485">
    <property type="entry name" value="THAP"/>
    <property type="match status" value="1"/>
</dbReference>
<evidence type="ECO:0000313" key="8">
    <source>
        <dbReference type="EMBL" id="KAH8034653.1"/>
    </source>
</evidence>
<dbReference type="PROSITE" id="PS50950">
    <property type="entry name" value="ZF_THAP"/>
    <property type="match status" value="1"/>
</dbReference>
<dbReference type="Gene3D" id="6.20.210.20">
    <property type="entry name" value="THAP domain"/>
    <property type="match status" value="1"/>
</dbReference>
<reference evidence="8" key="2">
    <citation type="submission" date="2021-09" db="EMBL/GenBank/DDBJ databases">
        <authorList>
            <person name="Jia N."/>
            <person name="Wang J."/>
            <person name="Shi W."/>
            <person name="Du L."/>
            <person name="Sun Y."/>
            <person name="Zhan W."/>
            <person name="Jiang J."/>
            <person name="Wang Q."/>
            <person name="Zhang B."/>
            <person name="Ji P."/>
            <person name="Sakyi L.B."/>
            <person name="Cui X."/>
            <person name="Yuan T."/>
            <person name="Jiang B."/>
            <person name="Yang W."/>
            <person name="Lam T.T.-Y."/>
            <person name="Chang Q."/>
            <person name="Ding S."/>
            <person name="Wang X."/>
            <person name="Zhu J."/>
            <person name="Ruan X."/>
            <person name="Zhao L."/>
            <person name="Wei J."/>
            <person name="Que T."/>
            <person name="Du C."/>
            <person name="Cheng J."/>
            <person name="Dai P."/>
            <person name="Han X."/>
            <person name="Huang E."/>
            <person name="Gao Y."/>
            <person name="Liu J."/>
            <person name="Shao H."/>
            <person name="Ye R."/>
            <person name="Li L."/>
            <person name="Wei W."/>
            <person name="Wang X."/>
            <person name="Wang C."/>
            <person name="Huo Q."/>
            <person name="Li W."/>
            <person name="Guo W."/>
            <person name="Chen H."/>
            <person name="Chen S."/>
            <person name="Zhou L."/>
            <person name="Zhou L."/>
            <person name="Ni X."/>
            <person name="Tian J."/>
            <person name="Zhou Y."/>
            <person name="Sheng Y."/>
            <person name="Liu T."/>
            <person name="Pan Y."/>
            <person name="Xia L."/>
            <person name="Li J."/>
            <person name="Zhao F."/>
            <person name="Cao W."/>
        </authorList>
    </citation>
    <scope>NUCLEOTIDE SEQUENCE</scope>
    <source>
        <strain evidence="8">Rmic-2018</strain>
        <tissue evidence="8">Larvae</tissue>
    </source>
</reference>
<dbReference type="GO" id="GO:0008270">
    <property type="term" value="F:zinc ion binding"/>
    <property type="evidence" value="ECO:0007669"/>
    <property type="project" value="UniProtKB-KW"/>
</dbReference>
<evidence type="ECO:0000256" key="1">
    <source>
        <dbReference type="ARBA" id="ARBA00022723"/>
    </source>
</evidence>
<keyword evidence="9" id="KW-1185">Reference proteome</keyword>
<evidence type="ECO:0000256" key="2">
    <source>
        <dbReference type="ARBA" id="ARBA00022771"/>
    </source>
</evidence>
<evidence type="ECO:0000256" key="6">
    <source>
        <dbReference type="SAM" id="MobiDB-lite"/>
    </source>
</evidence>
<evidence type="ECO:0000259" key="7">
    <source>
        <dbReference type="PROSITE" id="PS50950"/>
    </source>
</evidence>
<keyword evidence="1" id="KW-0479">Metal-binding</keyword>
<dbReference type="EMBL" id="JABSTU010000003">
    <property type="protein sequence ID" value="KAH8034653.1"/>
    <property type="molecule type" value="Genomic_DNA"/>
</dbReference>
<protein>
    <recommendedName>
        <fullName evidence="7">THAP-type domain-containing protein</fullName>
    </recommendedName>
</protein>
<dbReference type="InterPro" id="IPR006612">
    <property type="entry name" value="THAP_Znf"/>
</dbReference>
<evidence type="ECO:0000256" key="3">
    <source>
        <dbReference type="ARBA" id="ARBA00022833"/>
    </source>
</evidence>
<feature type="domain" description="THAP-type" evidence="7">
    <location>
        <begin position="136"/>
        <end position="218"/>
    </location>
</feature>
<keyword evidence="3" id="KW-0862">Zinc</keyword>
<proteinExistence type="predicted"/>
<keyword evidence="2 5" id="KW-0863">Zinc-finger</keyword>
<dbReference type="VEuPathDB" id="VectorBase:LOC119180911"/>
<dbReference type="InterPro" id="IPR038441">
    <property type="entry name" value="THAP_Znf_sf"/>
</dbReference>
<gene>
    <name evidence="8" type="ORF">HPB51_000133</name>
</gene>
<dbReference type="SUPFAM" id="SSF57716">
    <property type="entry name" value="Glucocorticoid receptor-like (DNA-binding domain)"/>
    <property type="match status" value="1"/>
</dbReference>
<sequence length="469" mass="51757">MFSFRGFDAVRLTQAVSTMGFQHVDFAVVMLVATTLATLTRVPQKVWRQYQAMRTPMRNARHENALANRKMTATLKRLPCVRILNAEVMEQRKLAVAVREARPAFSIASRFLKGDDVSGGRRFLNRSEECRRRGKKTQRWCFVPGCDAGYKSCGERLSLFRTPAREDEFEKWARAIPRADKPLQEKSAVCERHFDPRCISFYSLAKSLKGANVSPGLLEALLSEDHLLSENEAPACDDVTLPVEAAEVAIGHADYVEKRSDDRLTYYIAGYVARKRIFSTQCEACKDACLVTRDSVTDKLPAEACKKWDMTDFMCEAGEAPLCLTTATFAPSMCSVGAALGAALEASPELARLRNDENDLHYEEFQAMDTSAADISADSARKRRHGQLGLTAAKKKAAEQPTGSRLDASGDCSTTIGDGFPTATGIGQCVTAVNSDCDPPNSCAGWTVVACRREKKRQKTGRPSQRDPP</sequence>
<name>A0A9J6EKL1_RHIMP</name>